<comment type="caution">
    <text evidence="2">The sequence shown here is derived from an EMBL/GenBank/DDBJ whole genome shotgun (WGS) entry which is preliminary data.</text>
</comment>
<dbReference type="AlphaFoldDB" id="A0ABD3PDN4"/>
<protein>
    <submittedName>
        <fullName evidence="2">Uncharacterized protein</fullName>
    </submittedName>
</protein>
<evidence type="ECO:0000313" key="2">
    <source>
        <dbReference type="EMBL" id="KAL3785997.1"/>
    </source>
</evidence>
<gene>
    <name evidence="2" type="ORF">ACHAWO_012195</name>
</gene>
<keyword evidence="3" id="KW-1185">Reference proteome</keyword>
<reference evidence="2 3" key="1">
    <citation type="submission" date="2024-10" db="EMBL/GenBank/DDBJ databases">
        <title>Updated reference genomes for cyclostephanoid diatoms.</title>
        <authorList>
            <person name="Roberts W.R."/>
            <person name="Alverson A.J."/>
        </authorList>
    </citation>
    <scope>NUCLEOTIDE SEQUENCE [LARGE SCALE GENOMIC DNA]</scope>
    <source>
        <strain evidence="2 3">AJA010-31</strain>
    </source>
</reference>
<name>A0ABD3PDN4_9STRA</name>
<accession>A0ABD3PDN4</accession>
<feature type="compositionally biased region" description="Basic and acidic residues" evidence="1">
    <location>
        <begin position="16"/>
        <end position="25"/>
    </location>
</feature>
<organism evidence="2 3">
    <name type="scientific">Cyclotella atomus</name>
    <dbReference type="NCBI Taxonomy" id="382360"/>
    <lineage>
        <taxon>Eukaryota</taxon>
        <taxon>Sar</taxon>
        <taxon>Stramenopiles</taxon>
        <taxon>Ochrophyta</taxon>
        <taxon>Bacillariophyta</taxon>
        <taxon>Coscinodiscophyceae</taxon>
        <taxon>Thalassiosirophycidae</taxon>
        <taxon>Stephanodiscales</taxon>
        <taxon>Stephanodiscaceae</taxon>
        <taxon>Cyclotella</taxon>
    </lineage>
</organism>
<sequence length="155" mass="17256">MGRKNKAKRTTASPQDVKDTAKLETKPGLFTGPQDTPGLTFLHTKIITSIDTEPTFRPKPNMTLNPSSMLEKLLSIHPNERTATAERMYSANLMIQEIESLQCHTKSDDTLVDINTLKNDSTYLQECVLWIKAFISSDFRIPCASGVLFVSPVPS</sequence>
<proteinExistence type="predicted"/>
<feature type="region of interest" description="Disordered" evidence="1">
    <location>
        <begin position="1"/>
        <end position="34"/>
    </location>
</feature>
<evidence type="ECO:0000313" key="3">
    <source>
        <dbReference type="Proteomes" id="UP001530400"/>
    </source>
</evidence>
<dbReference type="EMBL" id="JALLPJ020000670">
    <property type="protein sequence ID" value="KAL3785997.1"/>
    <property type="molecule type" value="Genomic_DNA"/>
</dbReference>
<dbReference type="Proteomes" id="UP001530400">
    <property type="component" value="Unassembled WGS sequence"/>
</dbReference>
<evidence type="ECO:0000256" key="1">
    <source>
        <dbReference type="SAM" id="MobiDB-lite"/>
    </source>
</evidence>